<dbReference type="Proteomes" id="UP001198862">
    <property type="component" value="Unassembled WGS sequence"/>
</dbReference>
<dbReference type="Gene3D" id="3.40.50.720">
    <property type="entry name" value="NAD(P)-binding Rossmann-like Domain"/>
    <property type="match status" value="1"/>
</dbReference>
<protein>
    <submittedName>
        <fullName evidence="2">ThiF family adenylyltransferase</fullName>
    </submittedName>
</protein>
<dbReference type="PANTHER" id="PTHR43267:SF2">
    <property type="entry name" value="TRNA THREONYLCARBAMOYLADENOSINE DEHYDRATASE 1-RELATED"/>
    <property type="match status" value="1"/>
</dbReference>
<dbReference type="InterPro" id="IPR045886">
    <property type="entry name" value="ThiF/MoeB/HesA"/>
</dbReference>
<keyword evidence="3" id="KW-1185">Reference proteome</keyword>
<proteinExistence type="predicted"/>
<sequence length="303" mass="32880">MSWLDRQSFLGADSDTRLAAATVGLVGLGGGNSHVVQQLAHLGVGGFVLLDDDIITLTNLNRLVGGTLDDVKAERPKVEIAARVIRAVNPNARIVMRKAKWQEVGDLLKGCDIIVGGLDHIGSKDELEAFCRRFMIPYIDMGMDVTSLPGAGQSLVSGQVVLSMPGEPCLRCLQLVTDERLKEEAQRYGVAGSRPQVVWPNGLLASSAVGLVVQLLTPWTADPPHSAYFAYDANLGTVAPSDRLDRRRGKPCSHYPAKAVGDPMFDVRRYLERLDQPAPILPAASVPVSRLARVTHWIRTRFG</sequence>
<feature type="domain" description="THIF-type NAD/FAD binding fold" evidence="1">
    <location>
        <begin position="9"/>
        <end position="237"/>
    </location>
</feature>
<name>A0ABS8KYN9_9HYPH</name>
<dbReference type="RefSeq" id="WP_230551804.1">
    <property type="nucleotide sequence ID" value="NZ_JAJISD010000007.1"/>
</dbReference>
<dbReference type="PANTHER" id="PTHR43267">
    <property type="entry name" value="TRNA THREONYLCARBAMOYLADENOSINE DEHYDRATASE"/>
    <property type="match status" value="1"/>
</dbReference>
<keyword evidence="2" id="KW-0808">Transferase</keyword>
<dbReference type="EMBL" id="JAJISD010000007">
    <property type="protein sequence ID" value="MCC8430651.1"/>
    <property type="molecule type" value="Genomic_DNA"/>
</dbReference>
<accession>A0ABS8KYN9</accession>
<dbReference type="InterPro" id="IPR000594">
    <property type="entry name" value="ThiF_NAD_FAD-bd"/>
</dbReference>
<gene>
    <name evidence="2" type="ORF">LJ725_16900</name>
</gene>
<reference evidence="2 3" key="1">
    <citation type="submission" date="2021-11" db="EMBL/GenBank/DDBJ databases">
        <authorList>
            <person name="Lee D.-H."/>
            <person name="Kim S.-B."/>
        </authorList>
    </citation>
    <scope>NUCLEOTIDE SEQUENCE [LARGE SCALE GENOMIC DNA]</scope>
    <source>
        <strain evidence="2 3">KCTC 52223</strain>
    </source>
</reference>
<organism evidence="2 3">
    <name type="scientific">Reyranella aquatilis</name>
    <dbReference type="NCBI Taxonomy" id="2035356"/>
    <lineage>
        <taxon>Bacteria</taxon>
        <taxon>Pseudomonadati</taxon>
        <taxon>Pseudomonadota</taxon>
        <taxon>Alphaproteobacteria</taxon>
        <taxon>Hyphomicrobiales</taxon>
        <taxon>Reyranellaceae</taxon>
        <taxon>Reyranella</taxon>
    </lineage>
</organism>
<dbReference type="CDD" id="cd01483">
    <property type="entry name" value="E1_enzyme_family"/>
    <property type="match status" value="1"/>
</dbReference>
<comment type="caution">
    <text evidence="2">The sequence shown here is derived from an EMBL/GenBank/DDBJ whole genome shotgun (WGS) entry which is preliminary data.</text>
</comment>
<dbReference type="InterPro" id="IPR035985">
    <property type="entry name" value="Ubiquitin-activating_enz"/>
</dbReference>
<evidence type="ECO:0000259" key="1">
    <source>
        <dbReference type="Pfam" id="PF00899"/>
    </source>
</evidence>
<evidence type="ECO:0000313" key="3">
    <source>
        <dbReference type="Proteomes" id="UP001198862"/>
    </source>
</evidence>
<dbReference type="SUPFAM" id="SSF69572">
    <property type="entry name" value="Activating enzymes of the ubiquitin-like proteins"/>
    <property type="match status" value="1"/>
</dbReference>
<evidence type="ECO:0000313" key="2">
    <source>
        <dbReference type="EMBL" id="MCC8430651.1"/>
    </source>
</evidence>
<dbReference type="GO" id="GO:0016779">
    <property type="term" value="F:nucleotidyltransferase activity"/>
    <property type="evidence" value="ECO:0007669"/>
    <property type="project" value="UniProtKB-KW"/>
</dbReference>
<dbReference type="Pfam" id="PF00899">
    <property type="entry name" value="ThiF"/>
    <property type="match status" value="1"/>
</dbReference>
<keyword evidence="2" id="KW-0548">Nucleotidyltransferase</keyword>